<protein>
    <submittedName>
        <fullName evidence="2">Pyruvate, phosphate dikinase</fullName>
        <ecNumber evidence="2">2.7.9.1</ecNumber>
    </submittedName>
</protein>
<keyword evidence="2" id="KW-0808">Transferase</keyword>
<keyword evidence="2" id="KW-0670">Pyruvate</keyword>
<reference evidence="2" key="1">
    <citation type="submission" date="2019-08" db="EMBL/GenBank/DDBJ databases">
        <authorList>
            <person name="Kucharzyk K."/>
            <person name="Murdoch R.W."/>
            <person name="Higgins S."/>
            <person name="Loffler F."/>
        </authorList>
    </citation>
    <scope>NUCLEOTIDE SEQUENCE</scope>
</reference>
<dbReference type="AlphaFoldDB" id="A0A645GTS9"/>
<accession>A0A645GTS9</accession>
<evidence type="ECO:0000259" key="1">
    <source>
        <dbReference type="Pfam" id="PF00391"/>
    </source>
</evidence>
<dbReference type="EC" id="2.7.9.1" evidence="2"/>
<sequence>MIELHGYTHQEIEFTFESNHPDSLYILQTRNQNLKKQKTQSKFGSSLNDMKQIGSGIGISGGALSGTLAFDMDDIEWIRKRDPGEKIILARPDTVPDDIPLIFSCDGLITAKGGATSHAAVTAAGLGKVCIVSCKSLVVDDAGKRCSVNGGNYIPGDKLSIDGSSGLIYEGSYEIRTD</sequence>
<keyword evidence="2" id="KW-0418">Kinase</keyword>
<dbReference type="GO" id="GO:0050242">
    <property type="term" value="F:pyruvate, phosphate dikinase activity"/>
    <property type="evidence" value="ECO:0007669"/>
    <property type="project" value="UniProtKB-EC"/>
</dbReference>
<evidence type="ECO:0000313" key="2">
    <source>
        <dbReference type="EMBL" id="MPN27454.1"/>
    </source>
</evidence>
<dbReference type="EMBL" id="VSSQ01077362">
    <property type="protein sequence ID" value="MPN27454.1"/>
    <property type="molecule type" value="Genomic_DNA"/>
</dbReference>
<dbReference type="PANTHER" id="PTHR22931:SF9">
    <property type="entry name" value="PYRUVATE, PHOSPHATE DIKINASE 1, CHLOROPLASTIC"/>
    <property type="match status" value="1"/>
</dbReference>
<dbReference type="GO" id="GO:0016301">
    <property type="term" value="F:kinase activity"/>
    <property type="evidence" value="ECO:0007669"/>
    <property type="project" value="UniProtKB-KW"/>
</dbReference>
<dbReference type="InterPro" id="IPR036637">
    <property type="entry name" value="Phosphohistidine_dom_sf"/>
</dbReference>
<dbReference type="InterPro" id="IPR010121">
    <property type="entry name" value="Pyruvate_phosphate_dikinase"/>
</dbReference>
<dbReference type="Pfam" id="PF00391">
    <property type="entry name" value="PEP-utilizers"/>
    <property type="match status" value="1"/>
</dbReference>
<dbReference type="Gene3D" id="3.50.30.10">
    <property type="entry name" value="Phosphohistidine domain"/>
    <property type="match status" value="1"/>
</dbReference>
<comment type="caution">
    <text evidence="2">The sequence shown here is derived from an EMBL/GenBank/DDBJ whole genome shotgun (WGS) entry which is preliminary data.</text>
</comment>
<proteinExistence type="predicted"/>
<feature type="domain" description="PEP-utilising enzyme mobile" evidence="1">
    <location>
        <begin position="85"/>
        <end position="166"/>
    </location>
</feature>
<dbReference type="SUPFAM" id="SSF52009">
    <property type="entry name" value="Phosphohistidine domain"/>
    <property type="match status" value="1"/>
</dbReference>
<organism evidence="2">
    <name type="scientific">bioreactor metagenome</name>
    <dbReference type="NCBI Taxonomy" id="1076179"/>
    <lineage>
        <taxon>unclassified sequences</taxon>
        <taxon>metagenomes</taxon>
        <taxon>ecological metagenomes</taxon>
    </lineage>
</organism>
<dbReference type="InterPro" id="IPR008279">
    <property type="entry name" value="PEP-util_enz_mobile_dom"/>
</dbReference>
<gene>
    <name evidence="2" type="primary">ppdK_40</name>
    <name evidence="2" type="ORF">SDC9_174887</name>
</gene>
<name>A0A645GTS9_9ZZZZ</name>
<dbReference type="PANTHER" id="PTHR22931">
    <property type="entry name" value="PHOSPHOENOLPYRUVATE DIKINASE-RELATED"/>
    <property type="match status" value="1"/>
</dbReference>